<dbReference type="EMBL" id="CP023563">
    <property type="protein sequence ID" value="ATG53278.1"/>
    <property type="molecule type" value="Genomic_DNA"/>
</dbReference>
<gene>
    <name evidence="1" type="ORF">CFK38_14550</name>
</gene>
<organism evidence="1 2">
    <name type="scientific">Brachybacterium vulturis</name>
    <dbReference type="NCBI Taxonomy" id="2017484"/>
    <lineage>
        <taxon>Bacteria</taxon>
        <taxon>Bacillati</taxon>
        <taxon>Actinomycetota</taxon>
        <taxon>Actinomycetes</taxon>
        <taxon>Micrococcales</taxon>
        <taxon>Dermabacteraceae</taxon>
        <taxon>Brachybacterium</taxon>
    </lineage>
</organism>
<accession>A0A291GSS3</accession>
<dbReference type="PROSITE" id="PS51257">
    <property type="entry name" value="PROKAR_LIPOPROTEIN"/>
    <property type="match status" value="1"/>
</dbReference>
<evidence type="ECO:0000313" key="2">
    <source>
        <dbReference type="Proteomes" id="UP000218165"/>
    </source>
</evidence>
<evidence type="ECO:0000313" key="1">
    <source>
        <dbReference type="EMBL" id="ATG53278.1"/>
    </source>
</evidence>
<dbReference type="Proteomes" id="UP000218165">
    <property type="component" value="Chromosome"/>
</dbReference>
<dbReference type="KEGG" id="brz:CFK38_14550"/>
<sequence length="149" mass="15431">MSMVSRRGLLGGAAAVATAVLSGCGVGRKRLVAATEEAAAGVEGVSDVALERSDGANFERLLHGTVSLETADRTTGLAVFDEAMRAIVTVVHAELDDQEARSLRVGGVAGVLDGGEVLTPMDLDPDMSIPNPRLDRVTAGSFYEKYGLS</sequence>
<reference evidence="2" key="1">
    <citation type="submission" date="2017-09" db="EMBL/GenBank/DDBJ databases">
        <title>Brachybacterium sp. VM2412.</title>
        <authorList>
            <person name="Tak E.J."/>
            <person name="Bae J.-W."/>
        </authorList>
    </citation>
    <scope>NUCLEOTIDE SEQUENCE [LARGE SCALE GENOMIC DNA]</scope>
    <source>
        <strain evidence="2">VM2412</strain>
    </source>
</reference>
<dbReference type="AlphaFoldDB" id="A0A291GSS3"/>
<protein>
    <submittedName>
        <fullName evidence="1">Uncharacterized protein</fullName>
    </submittedName>
</protein>
<keyword evidence="2" id="KW-1185">Reference proteome</keyword>
<proteinExistence type="predicted"/>
<dbReference type="PROSITE" id="PS51318">
    <property type="entry name" value="TAT"/>
    <property type="match status" value="1"/>
</dbReference>
<name>A0A291GSS3_9MICO</name>
<dbReference type="InterPro" id="IPR006311">
    <property type="entry name" value="TAT_signal"/>
</dbReference>